<gene>
    <name evidence="2" type="ORF">SDC9_195113</name>
</gene>
<protein>
    <recommendedName>
        <fullName evidence="1">Putative Se/S carrier protein-like domain-containing protein</fullName>
    </recommendedName>
</protein>
<evidence type="ECO:0000313" key="2">
    <source>
        <dbReference type="EMBL" id="MPN47511.1"/>
    </source>
</evidence>
<proteinExistence type="predicted"/>
<feature type="domain" description="Putative Se/S carrier protein-like" evidence="1">
    <location>
        <begin position="2"/>
        <end position="49"/>
    </location>
</feature>
<reference evidence="2" key="1">
    <citation type="submission" date="2019-08" db="EMBL/GenBank/DDBJ databases">
        <authorList>
            <person name="Kucharzyk K."/>
            <person name="Murdoch R.W."/>
            <person name="Higgins S."/>
            <person name="Loffler F."/>
        </authorList>
    </citation>
    <scope>NUCLEOTIDE SEQUENCE</scope>
</reference>
<evidence type="ECO:0000259" key="1">
    <source>
        <dbReference type="Pfam" id="PF11823"/>
    </source>
</evidence>
<dbReference type="EMBL" id="VSSQ01109062">
    <property type="protein sequence ID" value="MPN47511.1"/>
    <property type="molecule type" value="Genomic_DNA"/>
</dbReference>
<accession>A0A645I858</accession>
<dbReference type="Pfam" id="PF11823">
    <property type="entry name" value="Se_S_carrier"/>
    <property type="match status" value="1"/>
</dbReference>
<organism evidence="2">
    <name type="scientific">bioreactor metagenome</name>
    <dbReference type="NCBI Taxonomy" id="1076179"/>
    <lineage>
        <taxon>unclassified sequences</taxon>
        <taxon>metagenomes</taxon>
        <taxon>ecological metagenomes</taxon>
    </lineage>
</organism>
<dbReference type="AlphaFoldDB" id="A0A645I858"/>
<name>A0A645I858_9ZZZZ</name>
<sequence>MDYIATFYTHFAALSFARKLKKLSIPGKMMPTPRSVSASCGSCVRFALDADFTPLLVEDTEAVYRCEDARYAQVWRHQDP</sequence>
<dbReference type="InterPro" id="IPR021778">
    <property type="entry name" value="Se/S_carrier-like"/>
</dbReference>
<comment type="caution">
    <text evidence="2">The sequence shown here is derived from an EMBL/GenBank/DDBJ whole genome shotgun (WGS) entry which is preliminary data.</text>
</comment>